<evidence type="ECO:0000313" key="2">
    <source>
        <dbReference type="Proteomes" id="UP000054549"/>
    </source>
</evidence>
<proteinExistence type="predicted"/>
<dbReference type="AlphaFoldDB" id="A0A0C2S8U6"/>
<dbReference type="Proteomes" id="UP000054549">
    <property type="component" value="Unassembled WGS sequence"/>
</dbReference>
<dbReference type="EMBL" id="KN818320">
    <property type="protein sequence ID" value="KIL59225.1"/>
    <property type="molecule type" value="Genomic_DNA"/>
</dbReference>
<gene>
    <name evidence="1" type="ORF">M378DRAFT_15005</name>
</gene>
<dbReference type="HOGENOM" id="CLU_2941279_0_0_1"/>
<organism evidence="1 2">
    <name type="scientific">Amanita muscaria (strain Koide BX008)</name>
    <dbReference type="NCBI Taxonomy" id="946122"/>
    <lineage>
        <taxon>Eukaryota</taxon>
        <taxon>Fungi</taxon>
        <taxon>Dikarya</taxon>
        <taxon>Basidiomycota</taxon>
        <taxon>Agaricomycotina</taxon>
        <taxon>Agaricomycetes</taxon>
        <taxon>Agaricomycetidae</taxon>
        <taxon>Agaricales</taxon>
        <taxon>Pluteineae</taxon>
        <taxon>Amanitaceae</taxon>
        <taxon>Amanita</taxon>
    </lineage>
</organism>
<dbReference type="InParanoid" id="A0A0C2S8U6"/>
<protein>
    <submittedName>
        <fullName evidence="1">Uncharacterized protein</fullName>
    </submittedName>
</protein>
<name>A0A0C2S8U6_AMAMK</name>
<accession>A0A0C2S8U6</accession>
<reference evidence="1 2" key="1">
    <citation type="submission" date="2014-04" db="EMBL/GenBank/DDBJ databases">
        <title>Evolutionary Origins and Diversification of the Mycorrhizal Mutualists.</title>
        <authorList>
            <consortium name="DOE Joint Genome Institute"/>
            <consortium name="Mycorrhizal Genomics Consortium"/>
            <person name="Kohler A."/>
            <person name="Kuo A."/>
            <person name="Nagy L.G."/>
            <person name="Floudas D."/>
            <person name="Copeland A."/>
            <person name="Barry K.W."/>
            <person name="Cichocki N."/>
            <person name="Veneault-Fourrey C."/>
            <person name="LaButti K."/>
            <person name="Lindquist E.A."/>
            <person name="Lipzen A."/>
            <person name="Lundell T."/>
            <person name="Morin E."/>
            <person name="Murat C."/>
            <person name="Riley R."/>
            <person name="Ohm R."/>
            <person name="Sun H."/>
            <person name="Tunlid A."/>
            <person name="Henrissat B."/>
            <person name="Grigoriev I.V."/>
            <person name="Hibbett D.S."/>
            <person name="Martin F."/>
        </authorList>
    </citation>
    <scope>NUCLEOTIDE SEQUENCE [LARGE SCALE GENOMIC DNA]</scope>
    <source>
        <strain evidence="1 2">Koide BX008</strain>
    </source>
</reference>
<sequence>MWPGISIYAGYNFRLLQLPQTTTFSFGPYSLEAQPLLVTSIAIDPYLFPSISFPSRPLLH</sequence>
<keyword evidence="2" id="KW-1185">Reference proteome</keyword>
<evidence type="ECO:0000313" key="1">
    <source>
        <dbReference type="EMBL" id="KIL59225.1"/>
    </source>
</evidence>